<feature type="domain" description="Phage spike trimer" evidence="3">
    <location>
        <begin position="129"/>
        <end position="172"/>
    </location>
</feature>
<feature type="region of interest" description="Disordered" evidence="1">
    <location>
        <begin position="194"/>
        <end position="214"/>
    </location>
</feature>
<evidence type="ECO:0000259" key="3">
    <source>
        <dbReference type="Pfam" id="PF18715"/>
    </source>
</evidence>
<dbReference type="InterPro" id="IPR006531">
    <property type="entry name" value="Gp5/Vgr_OB"/>
</dbReference>
<feature type="domain" description="Gp5/Type VI secretion system Vgr protein OB-fold" evidence="2">
    <location>
        <begin position="8"/>
        <end position="76"/>
    </location>
</feature>
<dbReference type="EMBL" id="LT575490">
    <property type="protein sequence ID" value="SAY44559.1"/>
    <property type="molecule type" value="Genomic_DNA"/>
</dbReference>
<dbReference type="InterPro" id="IPR040629">
    <property type="entry name" value="Phage_spike"/>
</dbReference>
<evidence type="ECO:0000313" key="4">
    <source>
        <dbReference type="EMBL" id="SAY44559.1"/>
    </source>
</evidence>
<dbReference type="Pfam" id="PF18715">
    <property type="entry name" value="Phage_spike"/>
    <property type="match status" value="1"/>
</dbReference>
<dbReference type="InterPro" id="IPR013046">
    <property type="entry name" value="GpV/Gp45"/>
</dbReference>
<gene>
    <name evidence="4" type="ORF">PWN146_03269</name>
</gene>
<dbReference type="Pfam" id="PF04717">
    <property type="entry name" value="Phage_base_V"/>
    <property type="match status" value="1"/>
</dbReference>
<organism evidence="4">
    <name type="scientific">Serratia marcescens</name>
    <dbReference type="NCBI Taxonomy" id="615"/>
    <lineage>
        <taxon>Bacteria</taxon>
        <taxon>Pseudomonadati</taxon>
        <taxon>Pseudomonadota</taxon>
        <taxon>Gammaproteobacteria</taxon>
        <taxon>Enterobacterales</taxon>
        <taxon>Yersiniaceae</taxon>
        <taxon>Serratia</taxon>
    </lineage>
</organism>
<dbReference type="InterPro" id="IPR037026">
    <property type="entry name" value="Vgr_OB-fold_dom_sf"/>
</dbReference>
<evidence type="ECO:0000259" key="2">
    <source>
        <dbReference type="Pfam" id="PF04717"/>
    </source>
</evidence>
<sequence length="214" mass="22733">MSGIKFATGTVSAVDEKIVRVRVRLPEYDNLRTAWIEVLQRNTQNNKDYWLPDIGEQVKVLLDPQGDDGLVLGAVYSDVDKPTIASRDKRRVDFADGTFVEYDRKANAMAIGGAIKTLDIATQASVVITTQTATVKASTSVTLDTPETIATGNLTVQKKLTYLGGMAGSGGSGAAATITGDVKATGDITSMSVSLENHRHGNGHDGNPTDPPIK</sequence>
<dbReference type="NCBIfam" id="TIGR01644">
    <property type="entry name" value="phage_P2_V"/>
    <property type="match status" value="1"/>
</dbReference>
<proteinExistence type="predicted"/>
<dbReference type="AlphaFoldDB" id="A0A1C3HHP7"/>
<name>A0A1C3HHP7_SERMA</name>
<reference evidence="4" key="1">
    <citation type="submission" date="2016-05" db="EMBL/GenBank/DDBJ databases">
        <authorList>
            <person name="Cock P.J.A."/>
            <person name="Cock P.J.A."/>
        </authorList>
    </citation>
    <scope>NUCLEOTIDE SEQUENCE</scope>
    <source>
        <strain evidence="4">PWN146_assembly</strain>
    </source>
</reference>
<dbReference type="Gene3D" id="2.40.50.230">
    <property type="entry name" value="Gp5 N-terminal domain"/>
    <property type="match status" value="1"/>
</dbReference>
<accession>A0A1C3HHP7</accession>
<protein>
    <submittedName>
        <fullName evidence="4">Phage-related baseplate assembly protein</fullName>
    </submittedName>
</protein>
<dbReference type="Gene3D" id="6.20.150.10">
    <property type="match status" value="1"/>
</dbReference>
<evidence type="ECO:0000256" key="1">
    <source>
        <dbReference type="SAM" id="MobiDB-lite"/>
    </source>
</evidence>